<dbReference type="AlphaFoldDB" id="A0A8J5XBF5"/>
<organism evidence="8 9">
    <name type="scientific">Diacronema lutheri</name>
    <name type="common">Unicellular marine alga</name>
    <name type="synonym">Monochrysis lutheri</name>
    <dbReference type="NCBI Taxonomy" id="2081491"/>
    <lineage>
        <taxon>Eukaryota</taxon>
        <taxon>Haptista</taxon>
        <taxon>Haptophyta</taxon>
        <taxon>Pavlovophyceae</taxon>
        <taxon>Pavlovales</taxon>
        <taxon>Pavlovaceae</taxon>
        <taxon>Diacronema</taxon>
    </lineage>
</organism>
<gene>
    <name evidence="8" type="ORF">KFE25_012196</name>
</gene>
<dbReference type="PANTHER" id="PTHR11132">
    <property type="entry name" value="SOLUTE CARRIER FAMILY 35"/>
    <property type="match status" value="1"/>
</dbReference>
<evidence type="ECO:0000256" key="3">
    <source>
        <dbReference type="ARBA" id="ARBA00022989"/>
    </source>
</evidence>
<evidence type="ECO:0000256" key="5">
    <source>
        <dbReference type="SAM" id="Phobius"/>
    </source>
</evidence>
<comment type="subcellular location">
    <subcellularLocation>
        <location evidence="1">Membrane</location>
        <topology evidence="1">Multi-pass membrane protein</topology>
    </subcellularLocation>
</comment>
<evidence type="ECO:0000256" key="2">
    <source>
        <dbReference type="ARBA" id="ARBA00022692"/>
    </source>
</evidence>
<evidence type="ECO:0000313" key="8">
    <source>
        <dbReference type="EMBL" id="KAG8462376.1"/>
    </source>
</evidence>
<feature type="chain" id="PRO_5035180373" description="Sugar phosphate transporter domain-containing protein" evidence="6">
    <location>
        <begin position="23"/>
        <end position="457"/>
    </location>
</feature>
<dbReference type="InterPro" id="IPR004853">
    <property type="entry name" value="Sugar_P_trans_dom"/>
</dbReference>
<dbReference type="Proteomes" id="UP000751190">
    <property type="component" value="Unassembled WGS sequence"/>
</dbReference>
<feature type="transmembrane region" description="Helical" evidence="5">
    <location>
        <begin position="107"/>
        <end position="127"/>
    </location>
</feature>
<feature type="transmembrane region" description="Helical" evidence="5">
    <location>
        <begin position="242"/>
        <end position="260"/>
    </location>
</feature>
<evidence type="ECO:0000256" key="1">
    <source>
        <dbReference type="ARBA" id="ARBA00004141"/>
    </source>
</evidence>
<evidence type="ECO:0000313" key="9">
    <source>
        <dbReference type="Proteomes" id="UP000751190"/>
    </source>
</evidence>
<dbReference type="InterPro" id="IPR050186">
    <property type="entry name" value="TPT_transporter"/>
</dbReference>
<dbReference type="Pfam" id="PF03151">
    <property type="entry name" value="TPT"/>
    <property type="match status" value="1"/>
</dbReference>
<evidence type="ECO:0000259" key="7">
    <source>
        <dbReference type="Pfam" id="PF03151"/>
    </source>
</evidence>
<dbReference type="OrthoDB" id="6418713at2759"/>
<protein>
    <recommendedName>
        <fullName evidence="7">Sugar phosphate transporter domain-containing protein</fullName>
    </recommendedName>
</protein>
<feature type="transmembrane region" description="Helical" evidence="5">
    <location>
        <begin position="298"/>
        <end position="322"/>
    </location>
</feature>
<keyword evidence="3 5" id="KW-1133">Transmembrane helix</keyword>
<evidence type="ECO:0000256" key="4">
    <source>
        <dbReference type="ARBA" id="ARBA00023136"/>
    </source>
</evidence>
<reference evidence="8" key="1">
    <citation type="submission" date="2021-05" db="EMBL/GenBank/DDBJ databases">
        <title>The genome of the haptophyte Pavlova lutheri (Diacronema luteri, Pavlovales) - a model for lipid biosynthesis in eukaryotic algae.</title>
        <authorList>
            <person name="Hulatt C.J."/>
            <person name="Posewitz M.C."/>
        </authorList>
    </citation>
    <scope>NUCLEOTIDE SEQUENCE</scope>
    <source>
        <strain evidence="8">NIVA-4/92</strain>
    </source>
</reference>
<accession>A0A8J5XBF5</accession>
<feature type="transmembrane region" description="Helical" evidence="5">
    <location>
        <begin position="408"/>
        <end position="426"/>
    </location>
</feature>
<feature type="signal peptide" evidence="6">
    <location>
        <begin position="1"/>
        <end position="22"/>
    </location>
</feature>
<feature type="domain" description="Sugar phosphate transporter" evidence="7">
    <location>
        <begin position="109"/>
        <end position="424"/>
    </location>
</feature>
<keyword evidence="2 5" id="KW-0812">Transmembrane</keyword>
<dbReference type="EMBL" id="JAGTXO010000021">
    <property type="protein sequence ID" value="KAG8462376.1"/>
    <property type="molecule type" value="Genomic_DNA"/>
</dbReference>
<evidence type="ECO:0000256" key="6">
    <source>
        <dbReference type="SAM" id="SignalP"/>
    </source>
</evidence>
<dbReference type="GO" id="GO:0016020">
    <property type="term" value="C:membrane"/>
    <property type="evidence" value="ECO:0007669"/>
    <property type="project" value="UniProtKB-SubCell"/>
</dbReference>
<keyword evidence="9" id="KW-1185">Reference proteome</keyword>
<comment type="caution">
    <text evidence="8">The sequence shown here is derived from an EMBL/GenBank/DDBJ whole genome shotgun (WGS) entry which is preliminary data.</text>
</comment>
<proteinExistence type="predicted"/>
<keyword evidence="4 5" id="KW-0472">Membrane</keyword>
<sequence length="457" mass="48185">MAAPGHRQLVLLLLAHAFAARALVVEKPRMPASTLARRAAPLAQPTPGTRLACAAGVACAAGAGDDDDEVVFVPLGAASATGPPHFRRAGEAGAPVAESRRARALRLLRVCALLGAWYGCNFAYSITNKAALGLWPFPFTFGAIQLGVGIAYVLVLWSPLPVYDRAAPRRWRTTTLRAHPTFTREHVREMLPAAFLLAVGHTAATAAPAYGSVAFTNVVKTTETLFASICLALVSREIFPPLVYATLVPVVVGVALATVHELDFSWFTLGACGVSMNAFALYSIWAKRLMARSPYREHGAAALYSALTILSFALLVPAALLLEGRAIRAWWADAARDAAARADGGGALSARLVRLLVLTGLCNYLSNELAFCVLDLCSPLTYAVANTLKRVLVIVGSVLTFRTRVTPAGALGAGLALVGALLYSLALNSAHVHHRRAPAGELAARLAAASGRHAHAR</sequence>
<keyword evidence="6" id="KW-0732">Signal</keyword>
<feature type="transmembrane region" description="Helical" evidence="5">
    <location>
        <begin position="139"/>
        <end position="163"/>
    </location>
</feature>
<name>A0A8J5XBF5_DIALT</name>
<feature type="transmembrane region" description="Helical" evidence="5">
    <location>
        <begin position="266"/>
        <end position="286"/>
    </location>
</feature>